<dbReference type="EMBL" id="BAAAZY010000011">
    <property type="protein sequence ID" value="GAA4064326.1"/>
    <property type="molecule type" value="Genomic_DNA"/>
</dbReference>
<feature type="compositionally biased region" description="Basic and acidic residues" evidence="1">
    <location>
        <begin position="66"/>
        <end position="82"/>
    </location>
</feature>
<evidence type="ECO:0000313" key="4">
    <source>
        <dbReference type="Proteomes" id="UP001499984"/>
    </source>
</evidence>
<protein>
    <recommendedName>
        <fullName evidence="5">Secreted protein</fullName>
    </recommendedName>
</protein>
<organism evidence="3 4">
    <name type="scientific">Streptomyces shaanxiensis</name>
    <dbReference type="NCBI Taxonomy" id="653357"/>
    <lineage>
        <taxon>Bacteria</taxon>
        <taxon>Bacillati</taxon>
        <taxon>Actinomycetota</taxon>
        <taxon>Actinomycetes</taxon>
        <taxon>Kitasatosporales</taxon>
        <taxon>Streptomycetaceae</taxon>
        <taxon>Streptomyces</taxon>
    </lineage>
</organism>
<evidence type="ECO:0008006" key="5">
    <source>
        <dbReference type="Google" id="ProtNLM"/>
    </source>
</evidence>
<evidence type="ECO:0000256" key="2">
    <source>
        <dbReference type="SAM" id="Phobius"/>
    </source>
</evidence>
<comment type="caution">
    <text evidence="3">The sequence shown here is derived from an EMBL/GenBank/DDBJ whole genome shotgun (WGS) entry which is preliminary data.</text>
</comment>
<reference evidence="4" key="1">
    <citation type="journal article" date="2019" name="Int. J. Syst. Evol. Microbiol.">
        <title>The Global Catalogue of Microorganisms (GCM) 10K type strain sequencing project: providing services to taxonomists for standard genome sequencing and annotation.</title>
        <authorList>
            <consortium name="The Broad Institute Genomics Platform"/>
            <consortium name="The Broad Institute Genome Sequencing Center for Infectious Disease"/>
            <person name="Wu L."/>
            <person name="Ma J."/>
        </authorList>
    </citation>
    <scope>NUCLEOTIDE SEQUENCE [LARGE SCALE GENOMIC DNA]</scope>
    <source>
        <strain evidence="4">JCM 16925</strain>
    </source>
</reference>
<gene>
    <name evidence="3" type="ORF">GCM10022233_43190</name>
</gene>
<keyword evidence="4" id="KW-1185">Reference proteome</keyword>
<proteinExistence type="predicted"/>
<feature type="region of interest" description="Disordered" evidence="1">
    <location>
        <begin position="44"/>
        <end position="82"/>
    </location>
</feature>
<dbReference type="RefSeq" id="WP_425587494.1">
    <property type="nucleotide sequence ID" value="NZ_BAAAZY010000011.1"/>
</dbReference>
<feature type="transmembrane region" description="Helical" evidence="2">
    <location>
        <begin position="6"/>
        <end position="24"/>
    </location>
</feature>
<dbReference type="Proteomes" id="UP001499984">
    <property type="component" value="Unassembled WGS sequence"/>
</dbReference>
<keyword evidence="2" id="KW-0812">Transmembrane</keyword>
<keyword evidence="2" id="KW-0472">Membrane</keyword>
<keyword evidence="2" id="KW-1133">Transmembrane helix</keyword>
<evidence type="ECO:0000256" key="1">
    <source>
        <dbReference type="SAM" id="MobiDB-lite"/>
    </source>
</evidence>
<accession>A0ABP7VCJ1</accession>
<name>A0ABP7VCJ1_9ACTN</name>
<sequence length="82" mass="8871">METFAIVIAVLAMIAFGVLLIHLLNSQHSDRMAAFHYGRTGMPVPGPAPSAPGKGHGRARVSGIVGRRDRRDRREDGPSRPN</sequence>
<evidence type="ECO:0000313" key="3">
    <source>
        <dbReference type="EMBL" id="GAA4064326.1"/>
    </source>
</evidence>